<evidence type="ECO:0000256" key="8">
    <source>
        <dbReference type="ARBA" id="ARBA00047669"/>
    </source>
</evidence>
<keyword evidence="7 11" id="KW-1015">Disulfide bond</keyword>
<dbReference type="GO" id="GO:0005975">
    <property type="term" value="P:carbohydrate metabolic process"/>
    <property type="evidence" value="ECO:0007669"/>
    <property type="project" value="InterPro"/>
</dbReference>
<evidence type="ECO:0000256" key="13">
    <source>
        <dbReference type="SAM" id="Phobius"/>
    </source>
</evidence>
<keyword evidence="4 10" id="KW-0479">Metal-binding</keyword>
<dbReference type="InterPro" id="IPR012341">
    <property type="entry name" value="6hp_glycosidase-like_sf"/>
</dbReference>
<evidence type="ECO:0000256" key="9">
    <source>
        <dbReference type="ARBA" id="ARBA00048605"/>
    </source>
</evidence>
<name>A0A9W9AWY1_9AGAR</name>
<keyword evidence="5 12" id="KW-0378">Hydrolase</keyword>
<organism evidence="14 15">
    <name type="scientific">Lentinula lateritia</name>
    <dbReference type="NCBI Taxonomy" id="40482"/>
    <lineage>
        <taxon>Eukaryota</taxon>
        <taxon>Fungi</taxon>
        <taxon>Dikarya</taxon>
        <taxon>Basidiomycota</taxon>
        <taxon>Agaricomycotina</taxon>
        <taxon>Agaricomycetes</taxon>
        <taxon>Agaricomycetidae</taxon>
        <taxon>Agaricales</taxon>
        <taxon>Marasmiineae</taxon>
        <taxon>Omphalotaceae</taxon>
        <taxon>Lentinula</taxon>
    </lineage>
</organism>
<protein>
    <recommendedName>
        <fullName evidence="12">alpha-1,2-Mannosidase</fullName>
        <ecNumber evidence="12">3.2.1.-</ecNumber>
    </recommendedName>
</protein>
<dbReference type="GO" id="GO:0005783">
    <property type="term" value="C:endoplasmic reticulum"/>
    <property type="evidence" value="ECO:0007669"/>
    <property type="project" value="TreeGrafter"/>
</dbReference>
<dbReference type="InterPro" id="IPR001382">
    <property type="entry name" value="Glyco_hydro_47"/>
</dbReference>
<dbReference type="Gene3D" id="1.50.10.10">
    <property type="match status" value="1"/>
</dbReference>
<dbReference type="PANTHER" id="PTHR11742">
    <property type="entry name" value="MANNOSYL-OLIGOSACCHARIDE ALPHA-1,2-MANNOSIDASE-RELATED"/>
    <property type="match status" value="1"/>
</dbReference>
<comment type="catalytic activity">
    <reaction evidence="8">
        <text>N(4)-(alpha-D-Man-(1-&gt;2)-alpha-D-Man-(1-&gt;2)-alpha-D-Man-(1-&gt;3)-[alpha-D-Man-(1-&gt;3)-[alpha-D-Man-(1-&gt;2)-alpha-D-Man-(1-&gt;6)]-alpha-D-Man-(1-&gt;6)]-beta-D-Man-(1-&gt;4)-beta-D-GlcNAc-(1-&gt;4)-beta-D-GlcNAc)-L-asparaginyl-[protein] (N-glucan mannose isomer 8A1,2,3B1,3) + 3 H2O = N(4)-(alpha-D-Man-(1-&gt;3)-[alpha-D-Man-(1-&gt;3)-[alpha-D-Man-(1-&gt;6)]-alpha-D-Man-(1-&gt;6)]-beta-D-Man-(1-&gt;4)-beta-D-GlcNAc-(1-&gt;4)-beta-D-GlcNAc)-L-asparaginyl-[protein] (N-glucan mannose isomer 5A1,2) + 3 beta-D-mannose</text>
        <dbReference type="Rhea" id="RHEA:56028"/>
        <dbReference type="Rhea" id="RHEA-COMP:14358"/>
        <dbReference type="Rhea" id="RHEA-COMP:14367"/>
        <dbReference type="ChEBI" id="CHEBI:15377"/>
        <dbReference type="ChEBI" id="CHEBI:28563"/>
        <dbReference type="ChEBI" id="CHEBI:59087"/>
        <dbReference type="ChEBI" id="CHEBI:60628"/>
        <dbReference type="EC" id="3.2.1.113"/>
    </reaction>
</comment>
<keyword evidence="6 10" id="KW-0106">Calcium</keyword>
<dbReference type="Proteomes" id="UP001150238">
    <property type="component" value="Unassembled WGS sequence"/>
</dbReference>
<dbReference type="PRINTS" id="PR00747">
    <property type="entry name" value="GLYHDRLASE47"/>
</dbReference>
<proteinExistence type="inferred from homology"/>
<evidence type="ECO:0000256" key="3">
    <source>
        <dbReference type="ARBA" id="ARBA00007658"/>
    </source>
</evidence>
<evidence type="ECO:0000256" key="4">
    <source>
        <dbReference type="ARBA" id="ARBA00022723"/>
    </source>
</evidence>
<accession>A0A9W9AWY1</accession>
<comment type="similarity">
    <text evidence="3 12">Belongs to the glycosyl hydrolase 47 family.</text>
</comment>
<evidence type="ECO:0000256" key="12">
    <source>
        <dbReference type="RuleBase" id="RU361193"/>
    </source>
</evidence>
<comment type="catalytic activity">
    <reaction evidence="9">
        <text>N(4)-(alpha-D-Man-(1-&gt;2)-alpha-D-Man-(1-&gt;2)-alpha-D-Man-(1-&gt;3)-[alpha-D-Man-(1-&gt;2)-alpha-D-Man-(1-&gt;3)-[alpha-D-Man-(1-&gt;2)-alpha-D-Man-(1-&gt;6)]-alpha-D-Man-(1-&gt;6)]-beta-D-Man-(1-&gt;4)-beta-D-GlcNAc-(1-&gt;4)-beta-D-GlcNAc)-L-asparaginyl-[protein] (N-glucan mannose isomer 9A1,2,3B1,2,3) + 4 H2O = N(4)-(alpha-D-Man-(1-&gt;3)-[alpha-D-Man-(1-&gt;3)-[alpha-D-Man-(1-&gt;6)]-alpha-D-Man-(1-&gt;6)]-beta-D-Man-(1-&gt;4)-beta-D-GlcNAc-(1-&gt;4)-beta-D-GlcNAc)-L-asparaginyl-[protein] (N-glucan mannose isomer 5A1,2) + 4 beta-D-mannose</text>
        <dbReference type="Rhea" id="RHEA:56008"/>
        <dbReference type="Rhea" id="RHEA-COMP:14356"/>
        <dbReference type="Rhea" id="RHEA-COMP:14367"/>
        <dbReference type="ChEBI" id="CHEBI:15377"/>
        <dbReference type="ChEBI" id="CHEBI:28563"/>
        <dbReference type="ChEBI" id="CHEBI:59087"/>
        <dbReference type="ChEBI" id="CHEBI:139493"/>
        <dbReference type="EC" id="3.2.1.113"/>
    </reaction>
</comment>
<comment type="cofactor">
    <cofactor evidence="1 10">
        <name>Ca(2+)</name>
        <dbReference type="ChEBI" id="CHEBI:29108"/>
    </cofactor>
</comment>
<dbReference type="GO" id="GO:0005509">
    <property type="term" value="F:calcium ion binding"/>
    <property type="evidence" value="ECO:0007669"/>
    <property type="project" value="InterPro"/>
</dbReference>
<feature type="disulfide bond" evidence="11">
    <location>
        <begin position="371"/>
        <end position="435"/>
    </location>
</feature>
<gene>
    <name evidence="14" type="ORF">C8J55DRAFT_500700</name>
</gene>
<feature type="transmembrane region" description="Helical" evidence="13">
    <location>
        <begin position="31"/>
        <end position="49"/>
    </location>
</feature>
<dbReference type="AlphaFoldDB" id="A0A9W9AWY1"/>
<keyword evidence="13" id="KW-1133">Transmembrane helix</keyword>
<reference evidence="14" key="1">
    <citation type="submission" date="2022-08" db="EMBL/GenBank/DDBJ databases">
        <authorList>
            <consortium name="DOE Joint Genome Institute"/>
            <person name="Min B."/>
            <person name="Riley R."/>
            <person name="Sierra-Patev S."/>
            <person name="Naranjo-Ortiz M."/>
            <person name="Looney B."/>
            <person name="Konkel Z."/>
            <person name="Slot J.C."/>
            <person name="Sakamoto Y."/>
            <person name="Steenwyk J.L."/>
            <person name="Rokas A."/>
            <person name="Carro J."/>
            <person name="Camarero S."/>
            <person name="Ferreira P."/>
            <person name="Molpeceres G."/>
            <person name="Ruiz-Duenas F.J."/>
            <person name="Serrano A."/>
            <person name="Henrissat B."/>
            <person name="Drula E."/>
            <person name="Hughes K.W."/>
            <person name="Mata J.L."/>
            <person name="Ishikawa N.K."/>
            <person name="Vargas-Isla R."/>
            <person name="Ushijima S."/>
            <person name="Smith C.A."/>
            <person name="Ahrendt S."/>
            <person name="Andreopoulos W."/>
            <person name="He G."/>
            <person name="Labutti K."/>
            <person name="Lipzen A."/>
            <person name="Ng V."/>
            <person name="Sandor L."/>
            <person name="Barry K."/>
            <person name="Martinez A.T."/>
            <person name="Xiao Y."/>
            <person name="Gibbons J.G."/>
            <person name="Terashima K."/>
            <person name="Hibbett D.S."/>
            <person name="Grigoriev I.V."/>
        </authorList>
    </citation>
    <scope>NUCLEOTIDE SEQUENCE</scope>
    <source>
        <strain evidence="14">Sp2 HRB7682 ss15</strain>
    </source>
</reference>
<keyword evidence="12" id="KW-0326">Glycosidase</keyword>
<dbReference type="PANTHER" id="PTHR11742:SF55">
    <property type="entry name" value="ENDOPLASMIC RETICULUM MANNOSYL-OLIGOSACCHARIDE 1,2-ALPHA-MANNOSIDASE"/>
    <property type="match status" value="1"/>
</dbReference>
<feature type="binding site" evidence="10">
    <location>
        <position position="616"/>
    </location>
    <ligand>
        <name>Ca(2+)</name>
        <dbReference type="ChEBI" id="CHEBI:29108"/>
    </ligand>
</feature>
<evidence type="ECO:0000256" key="7">
    <source>
        <dbReference type="ARBA" id="ARBA00023157"/>
    </source>
</evidence>
<evidence type="ECO:0000313" key="14">
    <source>
        <dbReference type="EMBL" id="KAJ4492577.1"/>
    </source>
</evidence>
<dbReference type="GO" id="GO:0004571">
    <property type="term" value="F:mannosyl-oligosaccharide 1,2-alpha-mannosidase activity"/>
    <property type="evidence" value="ECO:0007669"/>
    <property type="project" value="UniProtKB-EC"/>
</dbReference>
<evidence type="ECO:0000256" key="1">
    <source>
        <dbReference type="ARBA" id="ARBA00001913"/>
    </source>
</evidence>
<dbReference type="SUPFAM" id="SSF48225">
    <property type="entry name" value="Seven-hairpin glycosidases"/>
    <property type="match status" value="1"/>
</dbReference>
<dbReference type="GO" id="GO:0016020">
    <property type="term" value="C:membrane"/>
    <property type="evidence" value="ECO:0007669"/>
    <property type="project" value="InterPro"/>
</dbReference>
<dbReference type="InterPro" id="IPR036026">
    <property type="entry name" value="Seven-hairpin_glycosidases"/>
</dbReference>
<keyword evidence="13" id="KW-0472">Membrane</keyword>
<dbReference type="EC" id="3.2.1.-" evidence="12"/>
<evidence type="ECO:0000256" key="11">
    <source>
        <dbReference type="PIRSR" id="PIRSR601382-3"/>
    </source>
</evidence>
<evidence type="ECO:0000256" key="6">
    <source>
        <dbReference type="ARBA" id="ARBA00022837"/>
    </source>
</evidence>
<dbReference type="EMBL" id="JANVFS010000004">
    <property type="protein sequence ID" value="KAJ4492577.1"/>
    <property type="molecule type" value="Genomic_DNA"/>
</dbReference>
<reference evidence="14" key="2">
    <citation type="journal article" date="2023" name="Proc. Natl. Acad. Sci. U.S.A.">
        <title>A global phylogenomic analysis of the shiitake genus Lentinula.</title>
        <authorList>
            <person name="Sierra-Patev S."/>
            <person name="Min B."/>
            <person name="Naranjo-Ortiz M."/>
            <person name="Looney B."/>
            <person name="Konkel Z."/>
            <person name="Slot J.C."/>
            <person name="Sakamoto Y."/>
            <person name="Steenwyk J.L."/>
            <person name="Rokas A."/>
            <person name="Carro J."/>
            <person name="Camarero S."/>
            <person name="Ferreira P."/>
            <person name="Molpeceres G."/>
            <person name="Ruiz-Duenas F.J."/>
            <person name="Serrano A."/>
            <person name="Henrissat B."/>
            <person name="Drula E."/>
            <person name="Hughes K.W."/>
            <person name="Mata J.L."/>
            <person name="Ishikawa N.K."/>
            <person name="Vargas-Isla R."/>
            <person name="Ushijima S."/>
            <person name="Smith C.A."/>
            <person name="Donoghue J."/>
            <person name="Ahrendt S."/>
            <person name="Andreopoulos W."/>
            <person name="He G."/>
            <person name="LaButti K."/>
            <person name="Lipzen A."/>
            <person name="Ng V."/>
            <person name="Riley R."/>
            <person name="Sandor L."/>
            <person name="Barry K."/>
            <person name="Martinez A.T."/>
            <person name="Xiao Y."/>
            <person name="Gibbons J.G."/>
            <person name="Terashima K."/>
            <person name="Grigoriev I.V."/>
            <person name="Hibbett D."/>
        </authorList>
    </citation>
    <scope>NUCLEOTIDE SEQUENCE</scope>
    <source>
        <strain evidence="14">Sp2 HRB7682 ss15</strain>
    </source>
</reference>
<dbReference type="InterPro" id="IPR050749">
    <property type="entry name" value="Glycosyl_Hydrolase_47"/>
</dbReference>
<evidence type="ECO:0000256" key="10">
    <source>
        <dbReference type="PIRSR" id="PIRSR601382-2"/>
    </source>
</evidence>
<comment type="pathway">
    <text evidence="2">Protein modification; protein glycosylation.</text>
</comment>
<evidence type="ECO:0000256" key="2">
    <source>
        <dbReference type="ARBA" id="ARBA00004922"/>
    </source>
</evidence>
<evidence type="ECO:0000256" key="5">
    <source>
        <dbReference type="ARBA" id="ARBA00022801"/>
    </source>
</evidence>
<comment type="caution">
    <text evidence="14">The sequence shown here is derived from an EMBL/GenBank/DDBJ whole genome shotgun (WGS) entry which is preliminary data.</text>
</comment>
<dbReference type="Pfam" id="PF01532">
    <property type="entry name" value="Glyco_hydro_47"/>
    <property type="match status" value="1"/>
</dbReference>
<evidence type="ECO:0000313" key="15">
    <source>
        <dbReference type="Proteomes" id="UP001150238"/>
    </source>
</evidence>
<keyword evidence="13" id="KW-0812">Transmembrane</keyword>
<dbReference type="GO" id="GO:0036503">
    <property type="term" value="P:ERAD pathway"/>
    <property type="evidence" value="ECO:0007669"/>
    <property type="project" value="UniProtKB-ARBA"/>
</dbReference>
<sequence length="637" mass="72149">MNHYQKVAEMYRSHPLSASLRSIRHRPYFRSVLYGCLLIASVYVLYSFVNPTYPIPTYSSFSWADPFSGDLAESYLPADETPADVWRGRAKSVKLAFLHGYHGYERYAQPHDEIRPLSNDFIDNFNGWGVTMYDSLDTMLLMGLENEYNRAMPFIEKTVFSLPDGEFAPFFETVIRYLGGLLSAYALRKDDLLLRRADELAEKLDHVFATPSGFPLFGVNPNGNVVGPEIGILAEMASLQMEYTALAKFTGKKRWWDRANTVIRALDKADLHKTGGMFPIRWNLTSAQPFDTHLSVGAQADSTHEYLLKQYLLTAKVDKANLIMYLRATTHIIAELLFLSPKRHLLYVTDTTFSTNEHRGRPSHTFEHLSCFLPGLLALGAHSLPLDDLASLGIDLNELGNESMFGISGEGYKLLSGYNLKSLHMWAAEGLAQTCWLSYADMPTGLGPDEMVMHTAGDDRWGKTVDGFKDGGGYLWMDAIEKWKASGARGAPPGVGDKTPVIYTETERLRGSGRARDYSIRKSGYLLRPETLESLYILWRTTGNNKWRDRGWKIFESIERHTKTPSGYASLRTVEILPAVKDDDMPSYFFAETLKYLYLMFIDTDPIPLDKWVLNTEAHPLPVIEWSQAEKDNFHIP</sequence>